<evidence type="ECO:0000313" key="3">
    <source>
        <dbReference type="Proteomes" id="UP000269271"/>
    </source>
</evidence>
<dbReference type="EMBL" id="QTQX01000008">
    <property type="protein sequence ID" value="RQT29176.1"/>
    <property type="molecule type" value="Genomic_DNA"/>
</dbReference>
<evidence type="ECO:0000313" key="2">
    <source>
        <dbReference type="EMBL" id="RQT29176.1"/>
    </source>
</evidence>
<name>A0A3N8RBC4_9BURK</name>
<dbReference type="Gene3D" id="3.20.20.450">
    <property type="entry name" value="EAL domain"/>
    <property type="match status" value="1"/>
</dbReference>
<gene>
    <name evidence="2" type="ORF">DF037_14535</name>
</gene>
<proteinExistence type="predicted"/>
<dbReference type="CDD" id="cd01948">
    <property type="entry name" value="EAL"/>
    <property type="match status" value="1"/>
</dbReference>
<comment type="caution">
    <text evidence="2">The sequence shown here is derived from an EMBL/GenBank/DDBJ whole genome shotgun (WGS) entry which is preliminary data.</text>
</comment>
<reference evidence="2 3" key="1">
    <citation type="submission" date="2018-08" db="EMBL/GenBank/DDBJ databases">
        <title>Comparative analysis of Burkholderia isolates from Puerto Rico.</title>
        <authorList>
            <person name="Hall C."/>
            <person name="Sahl J."/>
            <person name="Wagner D."/>
        </authorList>
    </citation>
    <scope>NUCLEOTIDE SEQUENCE [LARGE SCALE GENOMIC DNA]</scope>
    <source>
        <strain evidence="2 3">Bp9001</strain>
    </source>
</reference>
<protein>
    <submittedName>
        <fullName evidence="2">EAL domain-containing protein</fullName>
    </submittedName>
</protein>
<feature type="domain" description="EAL" evidence="1">
    <location>
        <begin position="7"/>
        <end position="261"/>
    </location>
</feature>
<dbReference type="PANTHER" id="PTHR33121">
    <property type="entry name" value="CYCLIC DI-GMP PHOSPHODIESTERASE PDEF"/>
    <property type="match status" value="1"/>
</dbReference>
<sequence length="266" mass="29310">MNASFASPDPLDDAERGLRLDEFFFLLQPKFALQRIRLAGFECLMRWHHPARGILEPPSFISLIEDSCLATRFTDLLTRRAAHLLAQWKAAGHGELSLAINLSPSELGHANFPAQLDALLTSLGLEPARVEIELTDVVPPARLDWLVEAIHATQAIGVRVALDDFGAGFNSLTLLQQLPVDIVKFDRSLIRDVLQNSESMRVVETLVHIAQGHGKHIVMTGIETAEQFEWASTLPDVDGQGFYLGEPLCEAAVATFITECHARALS</sequence>
<dbReference type="InterPro" id="IPR035919">
    <property type="entry name" value="EAL_sf"/>
</dbReference>
<dbReference type="PANTHER" id="PTHR33121:SF70">
    <property type="entry name" value="SIGNALING PROTEIN YKOW"/>
    <property type="match status" value="1"/>
</dbReference>
<dbReference type="AlphaFoldDB" id="A0A3N8RBC4"/>
<dbReference type="InterPro" id="IPR050706">
    <property type="entry name" value="Cyclic-di-GMP_PDE-like"/>
</dbReference>
<evidence type="ECO:0000259" key="1">
    <source>
        <dbReference type="PROSITE" id="PS50883"/>
    </source>
</evidence>
<dbReference type="PROSITE" id="PS50883">
    <property type="entry name" value="EAL"/>
    <property type="match status" value="1"/>
</dbReference>
<dbReference type="InterPro" id="IPR001633">
    <property type="entry name" value="EAL_dom"/>
</dbReference>
<dbReference type="Proteomes" id="UP000269271">
    <property type="component" value="Unassembled WGS sequence"/>
</dbReference>
<dbReference type="SUPFAM" id="SSF141868">
    <property type="entry name" value="EAL domain-like"/>
    <property type="match status" value="1"/>
</dbReference>
<dbReference type="RefSeq" id="WP_124617910.1">
    <property type="nucleotide sequence ID" value="NZ_QTQX01000008.1"/>
</dbReference>
<dbReference type="SMART" id="SM00052">
    <property type="entry name" value="EAL"/>
    <property type="match status" value="1"/>
</dbReference>
<organism evidence="2 3">
    <name type="scientific">Burkholderia contaminans</name>
    <dbReference type="NCBI Taxonomy" id="488447"/>
    <lineage>
        <taxon>Bacteria</taxon>
        <taxon>Pseudomonadati</taxon>
        <taxon>Pseudomonadota</taxon>
        <taxon>Betaproteobacteria</taxon>
        <taxon>Burkholderiales</taxon>
        <taxon>Burkholderiaceae</taxon>
        <taxon>Burkholderia</taxon>
        <taxon>Burkholderia cepacia complex</taxon>
    </lineage>
</organism>
<accession>A0A3N8RBC4</accession>
<dbReference type="GO" id="GO:0071111">
    <property type="term" value="F:cyclic-guanylate-specific phosphodiesterase activity"/>
    <property type="evidence" value="ECO:0007669"/>
    <property type="project" value="InterPro"/>
</dbReference>
<dbReference type="Pfam" id="PF00563">
    <property type="entry name" value="EAL"/>
    <property type="match status" value="1"/>
</dbReference>